<sequence>MSTTWQSTTRFVDAPCGVSNTHALVGDMQPQEQKLRHAHPAFITHNR</sequence>
<organism evidence="1">
    <name type="scientific">freshwater metagenome</name>
    <dbReference type="NCBI Taxonomy" id="449393"/>
    <lineage>
        <taxon>unclassified sequences</taxon>
        <taxon>metagenomes</taxon>
        <taxon>ecological metagenomes</taxon>
    </lineage>
</organism>
<reference evidence="1" key="1">
    <citation type="submission" date="2020-05" db="EMBL/GenBank/DDBJ databases">
        <authorList>
            <person name="Chiriac C."/>
            <person name="Salcher M."/>
            <person name="Ghai R."/>
            <person name="Kavagutti S V."/>
        </authorList>
    </citation>
    <scope>NUCLEOTIDE SEQUENCE</scope>
</reference>
<proteinExistence type="predicted"/>
<protein>
    <submittedName>
        <fullName evidence="1">Unannotated protein</fullName>
    </submittedName>
</protein>
<dbReference type="AlphaFoldDB" id="A0A6J7KW47"/>
<name>A0A6J7KW47_9ZZZZ</name>
<accession>A0A6J7KW47</accession>
<gene>
    <name evidence="1" type="ORF">UFOPK3564_03993</name>
</gene>
<evidence type="ECO:0000313" key="1">
    <source>
        <dbReference type="EMBL" id="CAB4959910.1"/>
    </source>
</evidence>
<dbReference type="EMBL" id="CAFBMK010000466">
    <property type="protein sequence ID" value="CAB4959910.1"/>
    <property type="molecule type" value="Genomic_DNA"/>
</dbReference>